<comment type="caution">
    <text evidence="1">The sequence shown here is derived from an EMBL/GenBank/DDBJ whole genome shotgun (WGS) entry which is preliminary data.</text>
</comment>
<dbReference type="EMBL" id="JYDP01006449">
    <property type="protein sequence ID" value="KRY81908.1"/>
    <property type="molecule type" value="Genomic_DNA"/>
</dbReference>
<proteinExistence type="predicted"/>
<name>A0A0V1F758_9BILA</name>
<accession>A0A0V1F758</accession>
<dbReference type="AlphaFoldDB" id="A0A0V1F758"/>
<reference evidence="1 2" key="1">
    <citation type="submission" date="2015-01" db="EMBL/GenBank/DDBJ databases">
        <title>Evolution of Trichinella species and genotypes.</title>
        <authorList>
            <person name="Korhonen P.K."/>
            <person name="Edoardo P."/>
            <person name="Giuseppe L.R."/>
            <person name="Gasser R.B."/>
        </authorList>
    </citation>
    <scope>NUCLEOTIDE SEQUENCE [LARGE SCALE GENOMIC DNA]</scope>
    <source>
        <strain evidence="1">ISS1029</strain>
    </source>
</reference>
<feature type="non-terminal residue" evidence="1">
    <location>
        <position position="39"/>
    </location>
</feature>
<sequence length="39" mass="4183">MELSYQCHSSIMTLIITIELGYNNVSGTAIEILPLVGSA</sequence>
<organism evidence="1 2">
    <name type="scientific">Trichinella zimbabwensis</name>
    <dbReference type="NCBI Taxonomy" id="268475"/>
    <lineage>
        <taxon>Eukaryota</taxon>
        <taxon>Metazoa</taxon>
        <taxon>Ecdysozoa</taxon>
        <taxon>Nematoda</taxon>
        <taxon>Enoplea</taxon>
        <taxon>Dorylaimia</taxon>
        <taxon>Trichinellida</taxon>
        <taxon>Trichinellidae</taxon>
        <taxon>Trichinella</taxon>
    </lineage>
</organism>
<gene>
    <name evidence="1" type="ORF">T11_6058</name>
</gene>
<dbReference type="Proteomes" id="UP000055024">
    <property type="component" value="Unassembled WGS sequence"/>
</dbReference>
<evidence type="ECO:0000313" key="1">
    <source>
        <dbReference type="EMBL" id="KRY81908.1"/>
    </source>
</evidence>
<keyword evidence="2" id="KW-1185">Reference proteome</keyword>
<evidence type="ECO:0000313" key="2">
    <source>
        <dbReference type="Proteomes" id="UP000055024"/>
    </source>
</evidence>
<protein>
    <submittedName>
        <fullName evidence="1">Uncharacterized protein</fullName>
    </submittedName>
</protein>